<comment type="subcellular location">
    <subcellularLocation>
        <location evidence="1">Cell membrane</location>
        <topology evidence="1">Multi-pass membrane protein</topology>
    </subcellularLocation>
</comment>
<sequence length="403" mass="43388">MRTWQISRLAIRDLWHDRLVSLCMIATLVAVIAPLLLLFGLKHGVVSAMQDELMRDPRNLEIRMLTSGSYDQAWIDELAGQSGVGFTVGMTRSLNTQADFIRSASNFLENVEVLPTAPGDPLMSGVDVLALPHFGVIFSAQAAQRLKAVSGDVLRMQIARRLNGMDQRAVVELTVLAVLPGPAYERAAAFVQPALLRDMEWYRDGYAVAALGAADGNDVEAAKVRFARARMYAKDLDAVEGLEKRLNDRRIETSSRLADIRNVKAINHLLTTVFGVISITAVAGCVAALVGAFLASVRRKRRDISTLRLLGLGSRDVAVLLAMQAIALTVVAMGAGLAIYFTGSAVFNDMLGGVREAGQFACQITPLHGGMAFMLALGVALLASMIGAASAKRIQPAESLREI</sequence>
<dbReference type="PANTHER" id="PTHR30572:SF4">
    <property type="entry name" value="ABC TRANSPORTER PERMEASE YTRF"/>
    <property type="match status" value="1"/>
</dbReference>
<evidence type="ECO:0000256" key="3">
    <source>
        <dbReference type="ARBA" id="ARBA00022692"/>
    </source>
</evidence>
<proteinExistence type="inferred from homology"/>
<keyword evidence="2" id="KW-1003">Cell membrane</keyword>
<dbReference type="InterPro" id="IPR003838">
    <property type="entry name" value="ABC3_permease_C"/>
</dbReference>
<dbReference type="InterPro" id="IPR050250">
    <property type="entry name" value="Macrolide_Exporter_MacB"/>
</dbReference>
<dbReference type="PANTHER" id="PTHR30572">
    <property type="entry name" value="MEMBRANE COMPONENT OF TRANSPORTER-RELATED"/>
    <property type="match status" value="1"/>
</dbReference>
<dbReference type="AlphaFoldDB" id="A0A6S6ZUT3"/>
<comment type="similarity">
    <text evidence="6">Belongs to the ABC-4 integral membrane protein family.</text>
</comment>
<keyword evidence="3 7" id="KW-0812">Transmembrane</keyword>
<dbReference type="Proteomes" id="UP000494214">
    <property type="component" value="Unassembled WGS sequence"/>
</dbReference>
<evidence type="ECO:0000313" key="9">
    <source>
        <dbReference type="EMBL" id="CAB3692165.1"/>
    </source>
</evidence>
<evidence type="ECO:0000256" key="6">
    <source>
        <dbReference type="ARBA" id="ARBA00038076"/>
    </source>
</evidence>
<evidence type="ECO:0000256" key="5">
    <source>
        <dbReference type="ARBA" id="ARBA00023136"/>
    </source>
</evidence>
<evidence type="ECO:0000256" key="2">
    <source>
        <dbReference type="ARBA" id="ARBA00022475"/>
    </source>
</evidence>
<reference evidence="9 10" key="1">
    <citation type="submission" date="2020-04" db="EMBL/GenBank/DDBJ databases">
        <authorList>
            <person name="De Canck E."/>
        </authorList>
    </citation>
    <scope>NUCLEOTIDE SEQUENCE [LARGE SCALE GENOMIC DNA]</scope>
    <source>
        <strain evidence="9 10">LMG 26690</strain>
    </source>
</reference>
<feature type="transmembrane region" description="Helical" evidence="7">
    <location>
        <begin position="317"/>
        <end position="341"/>
    </location>
</feature>
<name>A0A6S6ZUT3_9BURK</name>
<organism evidence="9 10">
    <name type="scientific">Achromobacter animicus</name>
    <dbReference type="NCBI Taxonomy" id="1389935"/>
    <lineage>
        <taxon>Bacteria</taxon>
        <taxon>Pseudomonadati</taxon>
        <taxon>Pseudomonadota</taxon>
        <taxon>Betaproteobacteria</taxon>
        <taxon>Burkholderiales</taxon>
        <taxon>Alcaligenaceae</taxon>
        <taxon>Achromobacter</taxon>
    </lineage>
</organism>
<dbReference type="GO" id="GO:0005886">
    <property type="term" value="C:plasma membrane"/>
    <property type="evidence" value="ECO:0007669"/>
    <property type="project" value="UniProtKB-SubCell"/>
</dbReference>
<evidence type="ECO:0000313" key="10">
    <source>
        <dbReference type="Proteomes" id="UP000494214"/>
    </source>
</evidence>
<protein>
    <recommendedName>
        <fullName evidence="8">ABC3 transporter permease C-terminal domain-containing protein</fullName>
    </recommendedName>
</protein>
<feature type="transmembrane region" description="Helical" evidence="7">
    <location>
        <begin position="20"/>
        <end position="41"/>
    </location>
</feature>
<dbReference type="Pfam" id="PF02687">
    <property type="entry name" value="FtsX"/>
    <property type="match status" value="1"/>
</dbReference>
<dbReference type="EMBL" id="CADIJM010000003">
    <property type="protein sequence ID" value="CAB3692165.1"/>
    <property type="molecule type" value="Genomic_DNA"/>
</dbReference>
<feature type="domain" description="ABC3 transporter permease C-terminal" evidence="8">
    <location>
        <begin position="276"/>
        <end position="396"/>
    </location>
</feature>
<feature type="transmembrane region" description="Helical" evidence="7">
    <location>
        <begin position="371"/>
        <end position="391"/>
    </location>
</feature>
<keyword evidence="5 7" id="KW-0472">Membrane</keyword>
<gene>
    <name evidence="9" type="ORF">LMG26690_02159</name>
</gene>
<evidence type="ECO:0000256" key="7">
    <source>
        <dbReference type="SAM" id="Phobius"/>
    </source>
</evidence>
<evidence type="ECO:0000256" key="1">
    <source>
        <dbReference type="ARBA" id="ARBA00004651"/>
    </source>
</evidence>
<keyword evidence="4 7" id="KW-1133">Transmembrane helix</keyword>
<evidence type="ECO:0000259" key="8">
    <source>
        <dbReference type="Pfam" id="PF02687"/>
    </source>
</evidence>
<evidence type="ECO:0000256" key="4">
    <source>
        <dbReference type="ARBA" id="ARBA00022989"/>
    </source>
</evidence>
<accession>A0A6S6ZUT3</accession>
<feature type="transmembrane region" description="Helical" evidence="7">
    <location>
        <begin position="269"/>
        <end position="296"/>
    </location>
</feature>
<dbReference type="GO" id="GO:0022857">
    <property type="term" value="F:transmembrane transporter activity"/>
    <property type="evidence" value="ECO:0007669"/>
    <property type="project" value="TreeGrafter"/>
</dbReference>
<keyword evidence="10" id="KW-1185">Reference proteome</keyword>